<accession>A0AAW0XUW2</accession>
<comment type="similarity">
    <text evidence="1">Belongs to the menorin family.</text>
</comment>
<keyword evidence="3" id="KW-0732">Signal</keyword>
<evidence type="ECO:0000259" key="4">
    <source>
        <dbReference type="Pfam" id="PF10223"/>
    </source>
</evidence>
<reference evidence="5" key="2">
    <citation type="submission" date="2024-01" db="EMBL/GenBank/DDBJ databases">
        <authorList>
            <person name="He J."/>
            <person name="Wang M."/>
            <person name="Zheng J."/>
            <person name="Liu Z."/>
        </authorList>
    </citation>
    <scope>NUCLEOTIDE SEQUENCE</scope>
    <source>
        <strain evidence="5">ZL_2023a</strain>
        <tissue evidence="5">Muscle</tissue>
    </source>
</reference>
<evidence type="ECO:0000313" key="5">
    <source>
        <dbReference type="EMBL" id="KAK8741764.1"/>
    </source>
</evidence>
<evidence type="ECO:0000256" key="3">
    <source>
        <dbReference type="SAM" id="SignalP"/>
    </source>
</evidence>
<evidence type="ECO:0000256" key="2">
    <source>
        <dbReference type="SAM" id="Phobius"/>
    </source>
</evidence>
<reference evidence="5 6" key="1">
    <citation type="journal article" date="2024" name="BMC Genomics">
        <title>Genome assembly of redclaw crayfish (Cherax quadricarinatus) provides insights into its immune adaptation and hypoxia tolerance.</title>
        <authorList>
            <person name="Liu Z."/>
            <person name="Zheng J."/>
            <person name="Li H."/>
            <person name="Fang K."/>
            <person name="Wang S."/>
            <person name="He J."/>
            <person name="Zhou D."/>
            <person name="Weng S."/>
            <person name="Chi M."/>
            <person name="Gu Z."/>
            <person name="He J."/>
            <person name="Li F."/>
            <person name="Wang M."/>
        </authorList>
    </citation>
    <scope>NUCLEOTIDE SEQUENCE [LARGE SCALE GENOMIC DNA]</scope>
    <source>
        <strain evidence="5">ZL_2023a</strain>
    </source>
</reference>
<feature type="signal peptide" evidence="3">
    <location>
        <begin position="1"/>
        <end position="19"/>
    </location>
</feature>
<keyword evidence="2" id="KW-0812">Transmembrane</keyword>
<gene>
    <name evidence="5" type="ORF">OTU49_002385</name>
</gene>
<feature type="chain" id="PRO_5044717485" description="Menorin-like domain-containing protein" evidence="3">
    <location>
        <begin position="20"/>
        <end position="328"/>
    </location>
</feature>
<keyword evidence="2" id="KW-0472">Membrane</keyword>
<dbReference type="PANTHER" id="PTHR21184:SF6">
    <property type="entry name" value="CONSERVED PLASMA MEMBRANE PROTEIN"/>
    <property type="match status" value="1"/>
</dbReference>
<dbReference type="Proteomes" id="UP001445076">
    <property type="component" value="Unassembled WGS sequence"/>
</dbReference>
<dbReference type="PANTHER" id="PTHR21184">
    <property type="entry name" value="MENORIN (DENDRITIC BRANCHING PROTEIN)"/>
    <property type="match status" value="1"/>
</dbReference>
<dbReference type="EMBL" id="JARKIK010000030">
    <property type="protein sequence ID" value="KAK8741764.1"/>
    <property type="molecule type" value="Genomic_DNA"/>
</dbReference>
<dbReference type="GO" id="GO:0005615">
    <property type="term" value="C:extracellular space"/>
    <property type="evidence" value="ECO:0007669"/>
    <property type="project" value="TreeGrafter"/>
</dbReference>
<name>A0AAW0XUW2_CHEQU</name>
<comment type="caution">
    <text evidence="5">The sequence shown here is derived from an EMBL/GenBank/DDBJ whole genome shotgun (WGS) entry which is preliminary data.</text>
</comment>
<evidence type="ECO:0000256" key="1">
    <source>
        <dbReference type="ARBA" id="ARBA00044953"/>
    </source>
</evidence>
<evidence type="ECO:0000313" key="6">
    <source>
        <dbReference type="Proteomes" id="UP001445076"/>
    </source>
</evidence>
<feature type="domain" description="Menorin-like" evidence="4">
    <location>
        <begin position="33"/>
        <end position="281"/>
    </location>
</feature>
<proteinExistence type="inferred from homology"/>
<organism evidence="5 6">
    <name type="scientific">Cherax quadricarinatus</name>
    <name type="common">Australian red claw crayfish</name>
    <dbReference type="NCBI Taxonomy" id="27406"/>
    <lineage>
        <taxon>Eukaryota</taxon>
        <taxon>Metazoa</taxon>
        <taxon>Ecdysozoa</taxon>
        <taxon>Arthropoda</taxon>
        <taxon>Crustacea</taxon>
        <taxon>Multicrustacea</taxon>
        <taxon>Malacostraca</taxon>
        <taxon>Eumalacostraca</taxon>
        <taxon>Eucarida</taxon>
        <taxon>Decapoda</taxon>
        <taxon>Pleocyemata</taxon>
        <taxon>Astacidea</taxon>
        <taxon>Parastacoidea</taxon>
        <taxon>Parastacidae</taxon>
        <taxon>Cherax</taxon>
    </lineage>
</organism>
<dbReference type="EMBL" id="JARKIK010000030">
    <property type="protein sequence ID" value="KAK8741765.1"/>
    <property type="molecule type" value="Genomic_DNA"/>
</dbReference>
<dbReference type="AlphaFoldDB" id="A0AAW0XUW2"/>
<feature type="transmembrane region" description="Helical" evidence="2">
    <location>
        <begin position="309"/>
        <end position="327"/>
    </location>
</feature>
<sequence>MKVFSVFVIVTMATATVKGDVDVADYFPDVGEDLSIVTWGHAINSQEDLKKYIADPSIMMLEADVSAGHLTDQGPDDPLIPIMAHPPHQVSDLSLEMWIDQVIEANKVGKKKGAKLDFKDLSIVQQSLELLKSYTGQINFPLWLNADILKGPVLSGSIEPIDADKFLAWCSESFPQATLSVGWTTKFTSSDDDKGTYTKKMVEEMSDTLEKNTITQPITFPIRAAFIGRSLESLEWLVDAIPDSTITVWSSASDDIDVQALIALRDNVGHDVVYFDLPEKQQKAFDEAKVKSLTSAAAKFNFFPQNINAWATAGVALASALAALYLYE</sequence>
<dbReference type="InterPro" id="IPR019356">
    <property type="entry name" value="Menorin_dom"/>
</dbReference>
<keyword evidence="2" id="KW-1133">Transmembrane helix</keyword>
<protein>
    <recommendedName>
        <fullName evidence="4">Menorin-like domain-containing protein</fullName>
    </recommendedName>
</protein>
<dbReference type="Pfam" id="PF10223">
    <property type="entry name" value="Menorin_N"/>
    <property type="match status" value="1"/>
</dbReference>
<keyword evidence="6" id="KW-1185">Reference proteome</keyword>